<dbReference type="RefSeq" id="WP_191027976.1">
    <property type="nucleotide sequence ID" value="NZ_JACXSK010000042.1"/>
</dbReference>
<dbReference type="Proteomes" id="UP000605024">
    <property type="component" value="Unassembled WGS sequence"/>
</dbReference>
<protein>
    <submittedName>
        <fullName evidence="1">Uncharacterized protein</fullName>
    </submittedName>
</protein>
<reference evidence="1" key="1">
    <citation type="submission" date="2020-09" db="EMBL/GenBank/DDBJ databases">
        <title>Characterization of IncC plasmids in Enterobacterales of food-producing animals originating from China.</title>
        <authorList>
            <person name="Zhang Y."/>
            <person name="Lei C.-W."/>
        </authorList>
    </citation>
    <scope>NUCLEOTIDE SEQUENCE</scope>
    <source>
        <strain evidence="1">CC1</strain>
    </source>
</reference>
<evidence type="ECO:0000313" key="1">
    <source>
        <dbReference type="EMBL" id="MBD3126294.1"/>
    </source>
</evidence>
<gene>
    <name evidence="1" type="ORF">ID160_26995</name>
</gene>
<proteinExistence type="predicted"/>
<dbReference type="EMBL" id="JACXSK010000042">
    <property type="protein sequence ID" value="MBD3126294.1"/>
    <property type="molecule type" value="Genomic_DNA"/>
</dbReference>
<sequence>MKLVWKETPRGRFHRELTFAEKMAVSHVVSRALTPTRADLLLANKVFTEMD</sequence>
<evidence type="ECO:0000313" key="2">
    <source>
        <dbReference type="Proteomes" id="UP000605024"/>
    </source>
</evidence>
<accession>A0A8I0GAN6</accession>
<organism evidence="1 2">
    <name type="scientific">Citrobacter braakii</name>
    <dbReference type="NCBI Taxonomy" id="57706"/>
    <lineage>
        <taxon>Bacteria</taxon>
        <taxon>Pseudomonadati</taxon>
        <taxon>Pseudomonadota</taxon>
        <taxon>Gammaproteobacteria</taxon>
        <taxon>Enterobacterales</taxon>
        <taxon>Enterobacteriaceae</taxon>
        <taxon>Citrobacter</taxon>
        <taxon>Citrobacter freundii complex</taxon>
    </lineage>
</organism>
<name>A0A8I0GAN6_CITBR</name>
<dbReference type="AlphaFoldDB" id="A0A8I0GAN6"/>
<comment type="caution">
    <text evidence="1">The sequence shown here is derived from an EMBL/GenBank/DDBJ whole genome shotgun (WGS) entry which is preliminary data.</text>
</comment>